<dbReference type="Pfam" id="PF03819">
    <property type="entry name" value="MazG"/>
    <property type="match status" value="1"/>
</dbReference>
<dbReference type="InterPro" id="IPR004518">
    <property type="entry name" value="MazG-like_dom"/>
</dbReference>
<feature type="domain" description="NTP pyrophosphohydrolase MazG-like" evidence="1">
    <location>
        <begin position="6"/>
        <end position="63"/>
    </location>
</feature>
<keyword evidence="2" id="KW-0378">Hydrolase</keyword>
<evidence type="ECO:0000259" key="1">
    <source>
        <dbReference type="Pfam" id="PF03819"/>
    </source>
</evidence>
<dbReference type="EMBL" id="LR797503">
    <property type="protein sequence ID" value="CAB4221119.1"/>
    <property type="molecule type" value="Genomic_DNA"/>
</dbReference>
<protein>
    <submittedName>
        <fullName evidence="2">NTP pyrophosphohydrolase MazG, putative catalytic core</fullName>
    </submittedName>
</protein>
<dbReference type="GO" id="GO:0016787">
    <property type="term" value="F:hydrolase activity"/>
    <property type="evidence" value="ECO:0007669"/>
    <property type="project" value="UniProtKB-KW"/>
</dbReference>
<sequence>MNAREKEVMDILQEECAEVIQAVSKINRFGADNVKPGKPKTNREHLEEELGDMLAMIDIMLELSVISIDNLEVAKKAKIEKLKKWSNIYEQN</sequence>
<organism evidence="2">
    <name type="scientific">uncultured Caudovirales phage</name>
    <dbReference type="NCBI Taxonomy" id="2100421"/>
    <lineage>
        <taxon>Viruses</taxon>
        <taxon>Duplodnaviria</taxon>
        <taxon>Heunggongvirae</taxon>
        <taxon>Uroviricota</taxon>
        <taxon>Caudoviricetes</taxon>
        <taxon>Peduoviridae</taxon>
        <taxon>Maltschvirus</taxon>
        <taxon>Maltschvirus maltsch</taxon>
    </lineage>
</organism>
<name>A0A6J5T0T2_9CAUD</name>
<dbReference type="Gene3D" id="1.10.287.1080">
    <property type="entry name" value="MazG-like"/>
    <property type="match status" value="1"/>
</dbReference>
<proteinExistence type="predicted"/>
<gene>
    <name evidence="2" type="ORF">UFOVP1636_145</name>
</gene>
<accession>A0A6J5T0T2</accession>
<reference evidence="2" key="1">
    <citation type="submission" date="2020-05" db="EMBL/GenBank/DDBJ databases">
        <authorList>
            <person name="Chiriac C."/>
            <person name="Salcher M."/>
            <person name="Ghai R."/>
            <person name="Kavagutti S V."/>
        </authorList>
    </citation>
    <scope>NUCLEOTIDE SEQUENCE</scope>
</reference>
<dbReference type="SUPFAM" id="SSF101386">
    <property type="entry name" value="all-alpha NTP pyrophosphatases"/>
    <property type="match status" value="1"/>
</dbReference>
<evidence type="ECO:0000313" key="2">
    <source>
        <dbReference type="EMBL" id="CAB4221119.1"/>
    </source>
</evidence>